<dbReference type="EMBL" id="BKAG01000043">
    <property type="protein sequence ID" value="GEP45188.1"/>
    <property type="molecule type" value="Genomic_DNA"/>
</dbReference>
<evidence type="ECO:0000259" key="2">
    <source>
        <dbReference type="Pfam" id="PF01757"/>
    </source>
</evidence>
<feature type="transmembrane region" description="Helical" evidence="1">
    <location>
        <begin position="248"/>
        <end position="266"/>
    </location>
</feature>
<feature type="transmembrane region" description="Helical" evidence="1">
    <location>
        <begin position="226"/>
        <end position="242"/>
    </location>
</feature>
<gene>
    <name evidence="4" type="ORF">BGE01nite_44790</name>
</gene>
<dbReference type="GO" id="GO:0016747">
    <property type="term" value="F:acyltransferase activity, transferring groups other than amino-acyl groups"/>
    <property type="evidence" value="ECO:0007669"/>
    <property type="project" value="InterPro"/>
</dbReference>
<feature type="transmembrane region" description="Helical" evidence="1">
    <location>
        <begin position="167"/>
        <end position="187"/>
    </location>
</feature>
<dbReference type="InterPro" id="IPR002656">
    <property type="entry name" value="Acyl_transf_3_dom"/>
</dbReference>
<dbReference type="OrthoDB" id="9796461at2"/>
<feature type="transmembrane region" description="Helical" evidence="1">
    <location>
        <begin position="193"/>
        <end position="214"/>
    </location>
</feature>
<keyword evidence="1" id="KW-0812">Transmembrane</keyword>
<name>A0A512MER0_9BACT</name>
<evidence type="ECO:0000259" key="3">
    <source>
        <dbReference type="Pfam" id="PF19040"/>
    </source>
</evidence>
<dbReference type="InterPro" id="IPR050879">
    <property type="entry name" value="Acyltransferase_3"/>
</dbReference>
<feature type="transmembrane region" description="Helical" evidence="1">
    <location>
        <begin position="78"/>
        <end position="98"/>
    </location>
</feature>
<feature type="transmembrane region" description="Helical" evidence="1">
    <location>
        <begin position="316"/>
        <end position="335"/>
    </location>
</feature>
<feature type="domain" description="SGNH" evidence="3">
    <location>
        <begin position="417"/>
        <end position="632"/>
    </location>
</feature>
<evidence type="ECO:0000313" key="5">
    <source>
        <dbReference type="Proteomes" id="UP000321577"/>
    </source>
</evidence>
<feature type="transmembrane region" description="Helical" evidence="1">
    <location>
        <begin position="141"/>
        <end position="160"/>
    </location>
</feature>
<feature type="transmembrane region" description="Helical" evidence="1">
    <location>
        <begin position="278"/>
        <end position="296"/>
    </location>
</feature>
<dbReference type="RefSeq" id="WP_146853842.1">
    <property type="nucleotide sequence ID" value="NZ_BKAG01000043.1"/>
</dbReference>
<dbReference type="PANTHER" id="PTHR23028:SF53">
    <property type="entry name" value="ACYL_TRANSF_3 DOMAIN-CONTAINING PROTEIN"/>
    <property type="match status" value="1"/>
</dbReference>
<dbReference type="Pfam" id="PF19040">
    <property type="entry name" value="SGNH"/>
    <property type="match status" value="1"/>
</dbReference>
<keyword evidence="1" id="KW-1133">Transmembrane helix</keyword>
<dbReference type="InterPro" id="IPR043968">
    <property type="entry name" value="SGNH"/>
</dbReference>
<feature type="domain" description="Acyltransferase 3" evidence="2">
    <location>
        <begin position="13"/>
        <end position="331"/>
    </location>
</feature>
<proteinExistence type="predicted"/>
<dbReference type="GO" id="GO:0009103">
    <property type="term" value="P:lipopolysaccharide biosynthetic process"/>
    <property type="evidence" value="ECO:0007669"/>
    <property type="project" value="TreeGrafter"/>
</dbReference>
<keyword evidence="5" id="KW-1185">Reference proteome</keyword>
<accession>A0A512MER0</accession>
<feature type="transmembrane region" description="Helical" evidence="1">
    <location>
        <begin position="351"/>
        <end position="369"/>
    </location>
</feature>
<dbReference type="Proteomes" id="UP000321577">
    <property type="component" value="Unassembled WGS sequence"/>
</dbReference>
<organism evidence="4 5">
    <name type="scientific">Brevifollis gellanilyticus</name>
    <dbReference type="NCBI Taxonomy" id="748831"/>
    <lineage>
        <taxon>Bacteria</taxon>
        <taxon>Pseudomonadati</taxon>
        <taxon>Verrucomicrobiota</taxon>
        <taxon>Verrucomicrobiia</taxon>
        <taxon>Verrucomicrobiales</taxon>
        <taxon>Verrucomicrobiaceae</taxon>
    </lineage>
</organism>
<keyword evidence="1" id="KW-0472">Membrane</keyword>
<dbReference type="Pfam" id="PF01757">
    <property type="entry name" value="Acyl_transf_3"/>
    <property type="match status" value="1"/>
</dbReference>
<sequence length="638" mass="70840">MPWTPPSTAYQPAIDGLRAVAVLMVVLFHAGLGFSGGFVGVDVFFVISGCLITRLILRDLAQGTFSLAAFWERRARRIMPALVVTVMICLLAGAWLYLPTDFMALGRAALAQALLVSNIHFYREIDYFDTASEVNPLLHTWSLAVEEQFYLLFPFLLLMLRKISKQPWLVLITLSALLSLAVSHFLGMPRPSANFYLLPTRAWELLLGALVAVAPSSLPRRASAEIAGWLGLLAIIASGLLYTRATPFPGLAALPPCLGAAMMIWAQSNAASTPARILSSRPFVWIGLISYSLYLWHWPLLAFSGYWRAEPMSAGMRWLIVVISIVVAAVSWRWVEQPFRHRTLCASRRRIFAFAALSLLITGISGFIVQRLQGLPARISPEVLRYAKGSTDAAFRTELRLSQAQAGDLPSLGIKDTSKPIDLLLWGDSHAMAVAPVIDLLCREHGWRAAQATRSALLPLLGEALPSDASSVSQNEAILNRIRTLRIPRVLLVGRWDIHLGKPGAMESLRQHLHDTLRDLQQSGTQVWIMRQVPRPGWNVPRGLAAAVRWGTQDPQEMSIPLTQHQKDFQRQEPLFADLDKLFPNLQVLDPTPLFLNESKTACLTSKDGLSWYSDDDHLSITGSMQMKTLFESLFGKK</sequence>
<dbReference type="AlphaFoldDB" id="A0A512MER0"/>
<feature type="transmembrane region" description="Helical" evidence="1">
    <location>
        <begin position="38"/>
        <end position="57"/>
    </location>
</feature>
<dbReference type="GO" id="GO:0016020">
    <property type="term" value="C:membrane"/>
    <property type="evidence" value="ECO:0007669"/>
    <property type="project" value="TreeGrafter"/>
</dbReference>
<reference evidence="4 5" key="1">
    <citation type="submission" date="2019-07" db="EMBL/GenBank/DDBJ databases">
        <title>Whole genome shotgun sequence of Brevifollis gellanilyticus NBRC 108608.</title>
        <authorList>
            <person name="Hosoyama A."/>
            <person name="Uohara A."/>
            <person name="Ohji S."/>
            <person name="Ichikawa N."/>
        </authorList>
    </citation>
    <scope>NUCLEOTIDE SEQUENCE [LARGE SCALE GENOMIC DNA]</scope>
    <source>
        <strain evidence="4 5">NBRC 108608</strain>
    </source>
</reference>
<evidence type="ECO:0000313" key="4">
    <source>
        <dbReference type="EMBL" id="GEP45188.1"/>
    </source>
</evidence>
<evidence type="ECO:0000256" key="1">
    <source>
        <dbReference type="SAM" id="Phobius"/>
    </source>
</evidence>
<comment type="caution">
    <text evidence="4">The sequence shown here is derived from an EMBL/GenBank/DDBJ whole genome shotgun (WGS) entry which is preliminary data.</text>
</comment>
<protein>
    <submittedName>
        <fullName evidence="4">O-antigen acetylase</fullName>
    </submittedName>
</protein>
<dbReference type="PANTHER" id="PTHR23028">
    <property type="entry name" value="ACETYLTRANSFERASE"/>
    <property type="match status" value="1"/>
</dbReference>